<dbReference type="Proteomes" id="UP000800041">
    <property type="component" value="Unassembled WGS sequence"/>
</dbReference>
<evidence type="ECO:0000313" key="1">
    <source>
        <dbReference type="EMBL" id="KAF1982152.1"/>
    </source>
</evidence>
<evidence type="ECO:0000313" key="2">
    <source>
        <dbReference type="Proteomes" id="UP000800041"/>
    </source>
</evidence>
<gene>
    <name evidence="1" type="ORF">K402DRAFT_397891</name>
</gene>
<dbReference type="EMBL" id="ML977188">
    <property type="protein sequence ID" value="KAF1982152.1"/>
    <property type="molecule type" value="Genomic_DNA"/>
</dbReference>
<keyword evidence="2" id="KW-1185">Reference proteome</keyword>
<proteinExistence type="predicted"/>
<organism evidence="1 2">
    <name type="scientific">Aulographum hederae CBS 113979</name>
    <dbReference type="NCBI Taxonomy" id="1176131"/>
    <lineage>
        <taxon>Eukaryota</taxon>
        <taxon>Fungi</taxon>
        <taxon>Dikarya</taxon>
        <taxon>Ascomycota</taxon>
        <taxon>Pezizomycotina</taxon>
        <taxon>Dothideomycetes</taxon>
        <taxon>Pleosporomycetidae</taxon>
        <taxon>Aulographales</taxon>
        <taxon>Aulographaceae</taxon>
    </lineage>
</organism>
<protein>
    <submittedName>
        <fullName evidence="1">Uncharacterized protein</fullName>
    </submittedName>
</protein>
<sequence>MPGSDHWATGVATVYPYIWRWRRLQRGKLQGERNEKEVLRVVIDGNWDFQRPNSRAEDILAEK</sequence>
<accession>A0A6G1GMU6</accession>
<reference evidence="1" key="1">
    <citation type="journal article" date="2020" name="Stud. Mycol.">
        <title>101 Dothideomycetes genomes: a test case for predicting lifestyles and emergence of pathogens.</title>
        <authorList>
            <person name="Haridas S."/>
            <person name="Albert R."/>
            <person name="Binder M."/>
            <person name="Bloem J."/>
            <person name="Labutti K."/>
            <person name="Salamov A."/>
            <person name="Andreopoulos B."/>
            <person name="Baker S."/>
            <person name="Barry K."/>
            <person name="Bills G."/>
            <person name="Bluhm B."/>
            <person name="Cannon C."/>
            <person name="Castanera R."/>
            <person name="Culley D."/>
            <person name="Daum C."/>
            <person name="Ezra D."/>
            <person name="Gonzalez J."/>
            <person name="Henrissat B."/>
            <person name="Kuo A."/>
            <person name="Liang C."/>
            <person name="Lipzen A."/>
            <person name="Lutzoni F."/>
            <person name="Magnuson J."/>
            <person name="Mondo S."/>
            <person name="Nolan M."/>
            <person name="Ohm R."/>
            <person name="Pangilinan J."/>
            <person name="Park H.-J."/>
            <person name="Ramirez L."/>
            <person name="Alfaro M."/>
            <person name="Sun H."/>
            <person name="Tritt A."/>
            <person name="Yoshinaga Y."/>
            <person name="Zwiers L.-H."/>
            <person name="Turgeon B."/>
            <person name="Goodwin S."/>
            <person name="Spatafora J."/>
            <person name="Crous P."/>
            <person name="Grigoriev I."/>
        </authorList>
    </citation>
    <scope>NUCLEOTIDE SEQUENCE</scope>
    <source>
        <strain evidence="1">CBS 113979</strain>
    </source>
</reference>
<dbReference type="AlphaFoldDB" id="A0A6G1GMU6"/>
<name>A0A6G1GMU6_9PEZI</name>